<gene>
    <name evidence="2" type="ORF">EDS130_LOCUS34234</name>
    <name evidence="3" type="ORF">XAT740_LOCUS52971</name>
</gene>
<comment type="caution">
    <text evidence="2">The sequence shown here is derived from an EMBL/GenBank/DDBJ whole genome shotgun (WGS) entry which is preliminary data.</text>
</comment>
<reference evidence="2" key="1">
    <citation type="submission" date="2021-02" db="EMBL/GenBank/DDBJ databases">
        <authorList>
            <person name="Nowell W R."/>
        </authorList>
    </citation>
    <scope>NUCLEOTIDE SEQUENCE</scope>
</reference>
<dbReference type="EMBL" id="CAJNOJ010000283">
    <property type="protein sequence ID" value="CAF1368418.1"/>
    <property type="molecule type" value="Genomic_DNA"/>
</dbReference>
<dbReference type="AlphaFoldDB" id="A0A815IHI7"/>
<accession>A0A815IHI7</accession>
<organism evidence="2 5">
    <name type="scientific">Adineta ricciae</name>
    <name type="common">Rotifer</name>
    <dbReference type="NCBI Taxonomy" id="249248"/>
    <lineage>
        <taxon>Eukaryota</taxon>
        <taxon>Metazoa</taxon>
        <taxon>Spiralia</taxon>
        <taxon>Gnathifera</taxon>
        <taxon>Rotifera</taxon>
        <taxon>Eurotatoria</taxon>
        <taxon>Bdelloidea</taxon>
        <taxon>Adinetida</taxon>
        <taxon>Adinetidae</taxon>
        <taxon>Adineta</taxon>
    </lineage>
</organism>
<dbReference type="EMBL" id="CAJNOR010008904">
    <property type="protein sequence ID" value="CAF1638960.1"/>
    <property type="molecule type" value="Genomic_DNA"/>
</dbReference>
<name>A0A815IHI7_ADIRI</name>
<protein>
    <submittedName>
        <fullName evidence="2">Uncharacterized protein</fullName>
    </submittedName>
</protein>
<sequence>MASNSSSSSDFTFEGSSTSSSSSVESKSVQNKPSSTPRTIVPGSSIPLISRENSQDIYSIRAGNHEKIFGIPLKEPVLELPSSGPDSSTWAAQNNTVQYDSTATTSMAGYGHTYQTHATGQPPNQADHNC</sequence>
<evidence type="ECO:0000313" key="5">
    <source>
        <dbReference type="Proteomes" id="UP000663852"/>
    </source>
</evidence>
<evidence type="ECO:0000313" key="4">
    <source>
        <dbReference type="Proteomes" id="UP000663828"/>
    </source>
</evidence>
<evidence type="ECO:0000313" key="2">
    <source>
        <dbReference type="EMBL" id="CAF1368418.1"/>
    </source>
</evidence>
<feature type="region of interest" description="Disordered" evidence="1">
    <location>
        <begin position="1"/>
        <end position="47"/>
    </location>
</feature>
<dbReference type="Proteomes" id="UP000663852">
    <property type="component" value="Unassembled WGS sequence"/>
</dbReference>
<evidence type="ECO:0000313" key="3">
    <source>
        <dbReference type="EMBL" id="CAF1638960.1"/>
    </source>
</evidence>
<keyword evidence="4" id="KW-1185">Reference proteome</keyword>
<evidence type="ECO:0000256" key="1">
    <source>
        <dbReference type="SAM" id="MobiDB-lite"/>
    </source>
</evidence>
<feature type="compositionally biased region" description="Low complexity" evidence="1">
    <location>
        <begin position="1"/>
        <end position="29"/>
    </location>
</feature>
<proteinExistence type="predicted"/>
<dbReference type="Proteomes" id="UP000663828">
    <property type="component" value="Unassembled WGS sequence"/>
</dbReference>